<evidence type="ECO:0000313" key="2">
    <source>
        <dbReference type="Proteomes" id="UP000198582"/>
    </source>
</evidence>
<reference evidence="1 2" key="1">
    <citation type="submission" date="2016-10" db="EMBL/GenBank/DDBJ databases">
        <authorList>
            <person name="de Groot N.N."/>
        </authorList>
    </citation>
    <scope>NUCLEOTIDE SEQUENCE [LARGE SCALE GENOMIC DNA]</scope>
    <source>
        <strain evidence="1 2">DSM 44993</strain>
    </source>
</reference>
<dbReference type="Proteomes" id="UP000198582">
    <property type="component" value="Unassembled WGS sequence"/>
</dbReference>
<name>A0A1H8YN15_9PSEU</name>
<dbReference type="RefSeq" id="WP_091628303.1">
    <property type="nucleotide sequence ID" value="NZ_FOEF01000028.1"/>
</dbReference>
<sequence>MPVPGVANAAYVAQRTGSDAVGVFLVDTGGQKTTAVVRQLQTRLGPAATLTEIAHTRTPRRLQCHRG</sequence>
<evidence type="ECO:0000313" key="1">
    <source>
        <dbReference type="EMBL" id="SEP53556.1"/>
    </source>
</evidence>
<proteinExistence type="predicted"/>
<protein>
    <submittedName>
        <fullName evidence="1">Putative ABC transport system permease protein</fullName>
    </submittedName>
</protein>
<gene>
    <name evidence="1" type="ORF">SAMN04489732_12843</name>
</gene>
<dbReference type="AlphaFoldDB" id="A0A1H8YN15"/>
<accession>A0A1H8YN15</accession>
<organism evidence="1 2">
    <name type="scientific">Amycolatopsis saalfeldensis</name>
    <dbReference type="NCBI Taxonomy" id="394193"/>
    <lineage>
        <taxon>Bacteria</taxon>
        <taxon>Bacillati</taxon>
        <taxon>Actinomycetota</taxon>
        <taxon>Actinomycetes</taxon>
        <taxon>Pseudonocardiales</taxon>
        <taxon>Pseudonocardiaceae</taxon>
        <taxon>Amycolatopsis</taxon>
    </lineage>
</organism>
<dbReference type="EMBL" id="FOEF01000028">
    <property type="protein sequence ID" value="SEP53556.1"/>
    <property type="molecule type" value="Genomic_DNA"/>
</dbReference>
<keyword evidence="2" id="KW-1185">Reference proteome</keyword>